<dbReference type="Pfam" id="PF00378">
    <property type="entry name" value="ECH_1"/>
    <property type="match status" value="1"/>
</dbReference>
<reference evidence="1 2" key="1">
    <citation type="submission" date="2015-07" db="EMBL/GenBank/DDBJ databases">
        <title>Draft Genome Sequence of Malassezia furfur CBS1878 and Malassezia pachydermatis CBS1879.</title>
        <authorList>
            <person name="Triana S."/>
            <person name="Ohm R."/>
            <person name="Gonzalez A."/>
            <person name="DeCock H."/>
            <person name="Restrepo S."/>
            <person name="Celis A."/>
        </authorList>
    </citation>
    <scope>NUCLEOTIDE SEQUENCE [LARGE SCALE GENOMIC DNA]</scope>
    <source>
        <strain evidence="1 2">CBS 1879</strain>
    </source>
</reference>
<dbReference type="InterPro" id="IPR001753">
    <property type="entry name" value="Enoyl-CoA_hydra/iso"/>
</dbReference>
<dbReference type="GO" id="GO:0006635">
    <property type="term" value="P:fatty acid beta-oxidation"/>
    <property type="evidence" value="ECO:0007669"/>
    <property type="project" value="TreeGrafter"/>
</dbReference>
<keyword evidence="2" id="KW-1185">Reference proteome</keyword>
<dbReference type="Proteomes" id="UP000037751">
    <property type="component" value="Unassembled WGS sequence"/>
</dbReference>
<gene>
    <name evidence="1" type="ORF">Malapachy_1778</name>
</gene>
<dbReference type="VEuPathDB" id="FungiDB:Malapachy_1778"/>
<dbReference type="GO" id="GO:0005777">
    <property type="term" value="C:peroxisome"/>
    <property type="evidence" value="ECO:0007669"/>
    <property type="project" value="TreeGrafter"/>
</dbReference>
<sequence>MLCRATILPRKALPRAPGAMLPRFFPRAMLSTSSSESNTSRVYASTSETPLVRTEFLADKRIFVLHLLGEETQDNRLTHTLIQQGLVPALRDVRRQWYKWVKANDTADGAALVTTALPTSKIFSNGLDLLNALKDPNFFNESLNVLSRELLTFPIPTVAAMGGHAFAAGFTFALAHDYRVMNAQRGYACMNEIEFGAHIPRGMLGVIQSVASSASLQRKIVLEGHRFTAAEAMQDGLVDATAEGAEATFQAALALAEKLRSRCAKDAWQINREQLKREAIEMQYEPPRAQIKTEVK</sequence>
<dbReference type="CDD" id="cd06558">
    <property type="entry name" value="crotonase-like"/>
    <property type="match status" value="1"/>
</dbReference>
<proteinExistence type="predicted"/>
<evidence type="ECO:0000313" key="2">
    <source>
        <dbReference type="Proteomes" id="UP000037751"/>
    </source>
</evidence>
<dbReference type="SUPFAM" id="SSF52096">
    <property type="entry name" value="ClpP/crotonase"/>
    <property type="match status" value="1"/>
</dbReference>
<dbReference type="GO" id="GO:0004165">
    <property type="term" value="F:delta(3)-delta(2)-enoyl-CoA isomerase activity"/>
    <property type="evidence" value="ECO:0007669"/>
    <property type="project" value="TreeGrafter"/>
</dbReference>
<organism evidence="1 2">
    <name type="scientific">Malassezia pachydermatis</name>
    <dbReference type="NCBI Taxonomy" id="77020"/>
    <lineage>
        <taxon>Eukaryota</taxon>
        <taxon>Fungi</taxon>
        <taxon>Dikarya</taxon>
        <taxon>Basidiomycota</taxon>
        <taxon>Ustilaginomycotina</taxon>
        <taxon>Malasseziomycetes</taxon>
        <taxon>Malasseziales</taxon>
        <taxon>Malasseziaceae</taxon>
        <taxon>Malassezia</taxon>
    </lineage>
</organism>
<accession>A0A0M8MU38</accession>
<comment type="caution">
    <text evidence="1">The sequence shown here is derived from an EMBL/GenBank/DDBJ whole genome shotgun (WGS) entry which is preliminary data.</text>
</comment>
<name>A0A0M8MU38_9BASI</name>
<dbReference type="EMBL" id="LGAV01000005">
    <property type="protein sequence ID" value="KOS13631.1"/>
    <property type="molecule type" value="Genomic_DNA"/>
</dbReference>
<dbReference type="PANTHER" id="PTHR11941:SF75">
    <property type="entry name" value="ENOYL-COA HYDRATASE_ISOMERASE FAMILY PROTEIN"/>
    <property type="match status" value="1"/>
</dbReference>
<protein>
    <submittedName>
        <fullName evidence="1">Enoyl-hydratase</fullName>
    </submittedName>
</protein>
<dbReference type="OrthoDB" id="1696280at2759"/>
<dbReference type="AlphaFoldDB" id="A0A0M8MU38"/>
<dbReference type="Gene3D" id="3.90.226.10">
    <property type="entry name" value="2-enoyl-CoA Hydratase, Chain A, domain 1"/>
    <property type="match status" value="1"/>
</dbReference>
<dbReference type="PANTHER" id="PTHR11941">
    <property type="entry name" value="ENOYL-COA HYDRATASE-RELATED"/>
    <property type="match status" value="1"/>
</dbReference>
<evidence type="ECO:0000313" key="1">
    <source>
        <dbReference type="EMBL" id="KOS13631.1"/>
    </source>
</evidence>
<dbReference type="RefSeq" id="XP_017991263.1">
    <property type="nucleotide sequence ID" value="XM_018136276.1"/>
</dbReference>
<dbReference type="InterPro" id="IPR029045">
    <property type="entry name" value="ClpP/crotonase-like_dom_sf"/>
</dbReference>
<dbReference type="STRING" id="77020.A0A0M8MU38"/>
<dbReference type="GeneID" id="28728151"/>